<organism evidence="2 3">
    <name type="scientific">Colletotrichum shisoi</name>
    <dbReference type="NCBI Taxonomy" id="2078593"/>
    <lineage>
        <taxon>Eukaryota</taxon>
        <taxon>Fungi</taxon>
        <taxon>Dikarya</taxon>
        <taxon>Ascomycota</taxon>
        <taxon>Pezizomycotina</taxon>
        <taxon>Sordariomycetes</taxon>
        <taxon>Hypocreomycetidae</taxon>
        <taxon>Glomerellales</taxon>
        <taxon>Glomerellaceae</taxon>
        <taxon>Colletotrichum</taxon>
        <taxon>Colletotrichum destructivum species complex</taxon>
    </lineage>
</organism>
<protein>
    <submittedName>
        <fullName evidence="2">Uncharacterized protein</fullName>
    </submittedName>
</protein>
<keyword evidence="3" id="KW-1185">Reference proteome</keyword>
<dbReference type="AlphaFoldDB" id="A0A5Q4C0H8"/>
<evidence type="ECO:0000256" key="1">
    <source>
        <dbReference type="SAM" id="MobiDB-lite"/>
    </source>
</evidence>
<accession>A0A5Q4C0H8</accession>
<dbReference type="EMBL" id="PUHP01000138">
    <property type="protein sequence ID" value="TQN72845.1"/>
    <property type="molecule type" value="Genomic_DNA"/>
</dbReference>
<name>A0A5Q4C0H8_9PEZI</name>
<feature type="region of interest" description="Disordered" evidence="1">
    <location>
        <begin position="39"/>
        <end position="92"/>
    </location>
</feature>
<sequence>MPNLADDGIPDNPCYPKTLIDDPGLALMTNDPWYNAHPASKRNPRLYRNGPGANIIAGQTNRPGYNKRDGEQEFDPESFNLPTTRGWMKASPTRKATEEELLDQLGILRCENGDCEAVLGDLGVKSLLSQHTHF</sequence>
<comment type="caution">
    <text evidence="2">The sequence shown here is derived from an EMBL/GenBank/DDBJ whole genome shotgun (WGS) entry which is preliminary data.</text>
</comment>
<dbReference type="Proteomes" id="UP000326340">
    <property type="component" value="Unassembled WGS sequence"/>
</dbReference>
<evidence type="ECO:0000313" key="3">
    <source>
        <dbReference type="Proteomes" id="UP000326340"/>
    </source>
</evidence>
<reference evidence="2 3" key="1">
    <citation type="journal article" date="2019" name="Sci. Rep.">
        <title>Colletotrichum shisoi sp. nov., an anthracnose pathogen of Perilla frutescens in Japan: molecular phylogenetic, morphological and genomic evidence.</title>
        <authorList>
            <person name="Gan P."/>
            <person name="Tsushima A."/>
            <person name="Hiroyama R."/>
            <person name="Narusaka M."/>
            <person name="Takano Y."/>
            <person name="Narusaka Y."/>
            <person name="Kawaradani M."/>
            <person name="Damm U."/>
            <person name="Shirasu K."/>
        </authorList>
    </citation>
    <scope>NUCLEOTIDE SEQUENCE [LARGE SCALE GENOMIC DNA]</scope>
    <source>
        <strain evidence="2 3">PG-2018a</strain>
    </source>
</reference>
<evidence type="ECO:0000313" key="2">
    <source>
        <dbReference type="EMBL" id="TQN72845.1"/>
    </source>
</evidence>
<dbReference type="OrthoDB" id="4848012at2759"/>
<proteinExistence type="predicted"/>
<gene>
    <name evidence="2" type="ORF">CSHISOI_02596</name>
</gene>